<name>A0A9D9D6U6_9BACL</name>
<dbReference type="PANTHER" id="PTHR30221">
    <property type="entry name" value="SMALL-CONDUCTANCE MECHANOSENSITIVE CHANNEL"/>
    <property type="match status" value="1"/>
</dbReference>
<evidence type="ECO:0000256" key="5">
    <source>
        <dbReference type="ARBA" id="ARBA00022989"/>
    </source>
</evidence>
<feature type="domain" description="Mechanosensitive ion channel MscS C-terminal" evidence="9">
    <location>
        <begin position="208"/>
        <end position="284"/>
    </location>
</feature>
<feature type="transmembrane region" description="Helical" evidence="7">
    <location>
        <begin position="87"/>
        <end position="110"/>
    </location>
</feature>
<reference evidence="10" key="2">
    <citation type="journal article" date="2021" name="PeerJ">
        <title>Extensive microbial diversity within the chicken gut microbiome revealed by metagenomics and culture.</title>
        <authorList>
            <person name="Gilroy R."/>
            <person name="Ravi A."/>
            <person name="Getino M."/>
            <person name="Pursley I."/>
            <person name="Horton D.L."/>
            <person name="Alikhan N.F."/>
            <person name="Baker D."/>
            <person name="Gharbi K."/>
            <person name="Hall N."/>
            <person name="Watson M."/>
            <person name="Adriaenssens E.M."/>
            <person name="Foster-Nyarko E."/>
            <person name="Jarju S."/>
            <person name="Secka A."/>
            <person name="Antonio M."/>
            <person name="Oren A."/>
            <person name="Chaudhuri R.R."/>
            <person name="La Ragione R."/>
            <person name="Hildebrand F."/>
            <person name="Pallen M.J."/>
        </authorList>
    </citation>
    <scope>NUCLEOTIDE SEQUENCE</scope>
    <source>
        <strain evidence="10">1748</strain>
    </source>
</reference>
<keyword evidence="6 7" id="KW-0472">Membrane</keyword>
<dbReference type="InterPro" id="IPR049278">
    <property type="entry name" value="MS_channel_C"/>
</dbReference>
<feature type="domain" description="Mechanosensitive ion channel MscS" evidence="8">
    <location>
        <begin position="132"/>
        <end position="200"/>
    </location>
</feature>
<evidence type="ECO:0000313" key="10">
    <source>
        <dbReference type="EMBL" id="MBO8413893.1"/>
    </source>
</evidence>
<dbReference type="Pfam" id="PF21082">
    <property type="entry name" value="MS_channel_3rd"/>
    <property type="match status" value="1"/>
</dbReference>
<dbReference type="InterPro" id="IPR011066">
    <property type="entry name" value="MscS_channel_C_sf"/>
</dbReference>
<evidence type="ECO:0000256" key="4">
    <source>
        <dbReference type="ARBA" id="ARBA00022692"/>
    </source>
</evidence>
<dbReference type="Proteomes" id="UP000823629">
    <property type="component" value="Unassembled WGS sequence"/>
</dbReference>
<dbReference type="Gene3D" id="3.30.70.100">
    <property type="match status" value="1"/>
</dbReference>
<accession>A0A9D9D6U6</accession>
<dbReference type="EMBL" id="JADING010000005">
    <property type="protein sequence ID" value="MBO8413893.1"/>
    <property type="molecule type" value="Genomic_DNA"/>
</dbReference>
<evidence type="ECO:0000256" key="1">
    <source>
        <dbReference type="ARBA" id="ARBA00004651"/>
    </source>
</evidence>
<feature type="transmembrane region" description="Helical" evidence="7">
    <location>
        <begin position="122"/>
        <end position="144"/>
    </location>
</feature>
<dbReference type="GO" id="GO:0008381">
    <property type="term" value="F:mechanosensitive monoatomic ion channel activity"/>
    <property type="evidence" value="ECO:0007669"/>
    <property type="project" value="InterPro"/>
</dbReference>
<dbReference type="InterPro" id="IPR045275">
    <property type="entry name" value="MscS_archaea/bacteria_type"/>
</dbReference>
<dbReference type="PANTHER" id="PTHR30221:SF1">
    <property type="entry name" value="SMALL-CONDUCTANCE MECHANOSENSITIVE CHANNEL"/>
    <property type="match status" value="1"/>
</dbReference>
<keyword evidence="5 7" id="KW-1133">Transmembrane helix</keyword>
<proteinExistence type="inferred from homology"/>
<reference evidence="10" key="1">
    <citation type="submission" date="2020-10" db="EMBL/GenBank/DDBJ databases">
        <authorList>
            <person name="Gilroy R."/>
        </authorList>
    </citation>
    <scope>NUCLEOTIDE SEQUENCE</scope>
    <source>
        <strain evidence="10">1748</strain>
    </source>
</reference>
<dbReference type="AlphaFoldDB" id="A0A9D9D6U6"/>
<evidence type="ECO:0000256" key="2">
    <source>
        <dbReference type="ARBA" id="ARBA00008017"/>
    </source>
</evidence>
<keyword evidence="4 7" id="KW-0812">Transmembrane</keyword>
<organism evidence="10 11">
    <name type="scientific">Candidatus Scatoplasma merdavium</name>
    <dbReference type="NCBI Taxonomy" id="2840932"/>
    <lineage>
        <taxon>Bacteria</taxon>
        <taxon>Bacillati</taxon>
        <taxon>Bacillota</taxon>
        <taxon>Bacilli</taxon>
        <taxon>Bacillales</taxon>
        <taxon>Candidatus Scatoplasma</taxon>
    </lineage>
</organism>
<comment type="similarity">
    <text evidence="2">Belongs to the MscS (TC 1.A.23) family.</text>
</comment>
<gene>
    <name evidence="10" type="ORF">IAC78_00205</name>
</gene>
<dbReference type="SUPFAM" id="SSF82861">
    <property type="entry name" value="Mechanosensitive channel protein MscS (YggB), transmembrane region"/>
    <property type="match status" value="1"/>
</dbReference>
<dbReference type="InterPro" id="IPR023408">
    <property type="entry name" value="MscS_beta-dom_sf"/>
</dbReference>
<dbReference type="InterPro" id="IPR010920">
    <property type="entry name" value="LSM_dom_sf"/>
</dbReference>
<evidence type="ECO:0000313" key="11">
    <source>
        <dbReference type="Proteomes" id="UP000823629"/>
    </source>
</evidence>
<dbReference type="Gene3D" id="2.30.30.60">
    <property type="match status" value="1"/>
</dbReference>
<dbReference type="Pfam" id="PF00924">
    <property type="entry name" value="MS_channel_2nd"/>
    <property type="match status" value="1"/>
</dbReference>
<dbReference type="GO" id="GO:0005886">
    <property type="term" value="C:plasma membrane"/>
    <property type="evidence" value="ECO:0007669"/>
    <property type="project" value="UniProtKB-SubCell"/>
</dbReference>
<dbReference type="InterPro" id="IPR011014">
    <property type="entry name" value="MscS_channel_TM-2"/>
</dbReference>
<evidence type="ECO:0000256" key="7">
    <source>
        <dbReference type="SAM" id="Phobius"/>
    </source>
</evidence>
<dbReference type="SUPFAM" id="SSF50182">
    <property type="entry name" value="Sm-like ribonucleoproteins"/>
    <property type="match status" value="1"/>
</dbReference>
<evidence type="ECO:0000259" key="9">
    <source>
        <dbReference type="Pfam" id="PF21082"/>
    </source>
</evidence>
<comment type="subcellular location">
    <subcellularLocation>
        <location evidence="1">Cell membrane</location>
        <topology evidence="1">Multi-pass membrane protein</topology>
    </subcellularLocation>
</comment>
<dbReference type="SUPFAM" id="SSF82689">
    <property type="entry name" value="Mechanosensitive channel protein MscS (YggB), C-terminal domain"/>
    <property type="match status" value="1"/>
</dbReference>
<comment type="caution">
    <text evidence="10">The sequence shown here is derived from an EMBL/GenBank/DDBJ whole genome shotgun (WGS) entry which is preliminary data.</text>
</comment>
<evidence type="ECO:0000259" key="8">
    <source>
        <dbReference type="Pfam" id="PF00924"/>
    </source>
</evidence>
<sequence>MILNNIFSANGVSSISEWFKQLWEGLVSLFVSGQFPEGNYVVTSFLGKLVIALCVAVPLYIIVKVIVKLATLKKKNISPSTKTYRNFIISVSKVFSYCIIAILFLSILGLDLSGLSTIISSAVVAIGLSLQDIISNFASGVIIITSKRYLTGDYISLNGNEVEGTVRDIRILDTKLLTPNNIEVSVPNSILVSGKVSNFNVMKYRRIDLTASVTYGVDIDAIKKILLYCVNTQEGVNKDMSITVFVRSFSASSIDFGVRCYVPTSIYWDVTWSLNEKIYEELVARKVDIPYNQLDVHIVKDSKVAKPITSDIKDSDVKVASQPVSADIDRNDGNDKILDNLLDNFEKSSANLVSKIKTGKKKKKSTK</sequence>
<evidence type="ECO:0000256" key="3">
    <source>
        <dbReference type="ARBA" id="ARBA00022475"/>
    </source>
</evidence>
<keyword evidence="3" id="KW-1003">Cell membrane</keyword>
<protein>
    <submittedName>
        <fullName evidence="10">Mechanosensitive ion channel</fullName>
    </submittedName>
</protein>
<dbReference type="InterPro" id="IPR006685">
    <property type="entry name" value="MscS_channel_2nd"/>
</dbReference>
<dbReference type="Gene3D" id="1.10.287.1260">
    <property type="match status" value="1"/>
</dbReference>
<feature type="transmembrane region" description="Helical" evidence="7">
    <location>
        <begin position="45"/>
        <end position="67"/>
    </location>
</feature>
<evidence type="ECO:0000256" key="6">
    <source>
        <dbReference type="ARBA" id="ARBA00023136"/>
    </source>
</evidence>